<evidence type="ECO:0000259" key="2">
    <source>
        <dbReference type="Pfam" id="PF07486"/>
    </source>
</evidence>
<dbReference type="RefSeq" id="WP_213754644.1">
    <property type="nucleotide sequence ID" value="NZ_JAHCQH010000015.1"/>
</dbReference>
<feature type="region of interest" description="Disordered" evidence="1">
    <location>
        <begin position="201"/>
        <end position="222"/>
    </location>
</feature>
<name>A0ABS5R6C3_9HYPH</name>
<reference evidence="3" key="1">
    <citation type="submission" date="2021-05" db="EMBL/GenBank/DDBJ databases">
        <authorList>
            <person name="Sun Q."/>
            <person name="Inoue M."/>
        </authorList>
    </citation>
    <scope>NUCLEOTIDE SEQUENCE</scope>
    <source>
        <strain evidence="3">VKM B-3255</strain>
    </source>
</reference>
<keyword evidence="4" id="KW-1185">Reference proteome</keyword>
<comment type="caution">
    <text evidence="3">The sequence shown here is derived from an EMBL/GenBank/DDBJ whole genome shotgun (WGS) entry which is preliminary data.</text>
</comment>
<dbReference type="Gene3D" id="1.10.10.2520">
    <property type="entry name" value="Cell wall hydrolase SleB, domain 1"/>
    <property type="match status" value="1"/>
</dbReference>
<dbReference type="Pfam" id="PF07486">
    <property type="entry name" value="Hydrolase_2"/>
    <property type="match status" value="1"/>
</dbReference>
<dbReference type="GO" id="GO:0016787">
    <property type="term" value="F:hydrolase activity"/>
    <property type="evidence" value="ECO:0007669"/>
    <property type="project" value="UniProtKB-KW"/>
</dbReference>
<feature type="compositionally biased region" description="Low complexity" evidence="1">
    <location>
        <begin position="112"/>
        <end position="125"/>
    </location>
</feature>
<feature type="region of interest" description="Disordered" evidence="1">
    <location>
        <begin position="246"/>
        <end position="296"/>
    </location>
</feature>
<dbReference type="InterPro" id="IPR042047">
    <property type="entry name" value="SleB_dom1"/>
</dbReference>
<keyword evidence="3" id="KW-0378">Hydrolase</keyword>
<feature type="domain" description="Cell wall hydrolase SleB" evidence="2">
    <location>
        <begin position="314"/>
        <end position="424"/>
    </location>
</feature>
<accession>A0ABS5R6C3</accession>
<organism evidence="3 4">
    <name type="scientific">Ancylobacter radicis</name>
    <dbReference type="NCBI Taxonomy" id="2836179"/>
    <lineage>
        <taxon>Bacteria</taxon>
        <taxon>Pseudomonadati</taxon>
        <taxon>Pseudomonadota</taxon>
        <taxon>Alphaproteobacteria</taxon>
        <taxon>Hyphomicrobiales</taxon>
        <taxon>Xanthobacteraceae</taxon>
        <taxon>Ancylobacter</taxon>
    </lineage>
</organism>
<gene>
    <name evidence="3" type="ORF">KIP89_06720</name>
</gene>
<evidence type="ECO:0000313" key="4">
    <source>
        <dbReference type="Proteomes" id="UP001166585"/>
    </source>
</evidence>
<evidence type="ECO:0000313" key="3">
    <source>
        <dbReference type="EMBL" id="MBS9476795.1"/>
    </source>
</evidence>
<evidence type="ECO:0000256" key="1">
    <source>
        <dbReference type="SAM" id="MobiDB-lite"/>
    </source>
</evidence>
<dbReference type="Proteomes" id="UP001166585">
    <property type="component" value="Unassembled WGS sequence"/>
</dbReference>
<feature type="region of interest" description="Disordered" evidence="1">
    <location>
        <begin position="112"/>
        <end position="143"/>
    </location>
</feature>
<protein>
    <submittedName>
        <fullName evidence="3">Cell wall hydrolase</fullName>
    </submittedName>
</protein>
<sequence>MWGSRGFGRRIRCGALALLVASGWSSSIGLQDITGRLAHQPGVAERARLSILSGPVHTLKAAAFAWPTRSALISGSAIPEPPGLALAVDIDRSQKGDRLPVESADAIEADPLAAAGQPTGPSLAGAGTGTGSGTSLDLSTGIGTGTGTGATVLAGISTDPAEAEDGPESRDRAALDRAGVDSLSAGDPTGDPAQLEAQLAGREGTGDDGPAPPDTAALEFDETRPLYRQAAFVFGYDTALLPPQPFLHREERDGPPLPPSPPGGTTTAAKSADGTDGARLASGPSPAERLGLTGKRRERSEKCLAEAVYFESRGEPRRGQVAVAQVVINRVFSGYYPADICRAVYQNAHRRLACQFTFACDNIKDVVTEPRLWKQAQEIAADMLDGLVWDEKVARATHYHARSVRPNWIREMRKLDRIGEHTFYRPRRWTS</sequence>
<dbReference type="InterPro" id="IPR011105">
    <property type="entry name" value="Cell_wall_hydrolase_SleB"/>
</dbReference>
<proteinExistence type="predicted"/>
<dbReference type="EMBL" id="JAHCQH010000015">
    <property type="protein sequence ID" value="MBS9476795.1"/>
    <property type="molecule type" value="Genomic_DNA"/>
</dbReference>